<proteinExistence type="predicted"/>
<evidence type="ECO:0000313" key="3">
    <source>
        <dbReference type="Proteomes" id="UP000773614"/>
    </source>
</evidence>
<sequence>MNCPFCKTELHRDAVICPGCGARKGFTSANGVVYGRGGTIAFGIALPLVLGLAPLLIFGPNLFVLGWIVIMAIPAVFSWRRLNGGPRWFVKAAI</sequence>
<keyword evidence="1" id="KW-1133">Transmembrane helix</keyword>
<evidence type="ECO:0000256" key="1">
    <source>
        <dbReference type="SAM" id="Phobius"/>
    </source>
</evidence>
<comment type="caution">
    <text evidence="2">The sequence shown here is derived from an EMBL/GenBank/DDBJ whole genome shotgun (WGS) entry which is preliminary data.</text>
</comment>
<keyword evidence="1" id="KW-0812">Transmembrane</keyword>
<evidence type="ECO:0000313" key="2">
    <source>
        <dbReference type="EMBL" id="MYZ49227.1"/>
    </source>
</evidence>
<dbReference type="EMBL" id="SPKJ01000064">
    <property type="protein sequence ID" value="MYZ49227.1"/>
    <property type="molecule type" value="Genomic_DNA"/>
</dbReference>
<dbReference type="RefSeq" id="WP_161141569.1">
    <property type="nucleotide sequence ID" value="NZ_SPKJ01000064.1"/>
</dbReference>
<feature type="transmembrane region" description="Helical" evidence="1">
    <location>
        <begin position="33"/>
        <end position="56"/>
    </location>
</feature>
<reference evidence="2" key="1">
    <citation type="submission" date="2019-03" db="EMBL/GenBank/DDBJ databases">
        <title>Afifella sp. nov., isolated from activated sludge.</title>
        <authorList>
            <person name="Li Q."/>
            <person name="Liu Y."/>
        </authorList>
    </citation>
    <scope>NUCLEOTIDE SEQUENCE</scope>
    <source>
        <strain evidence="2">L72</strain>
    </source>
</reference>
<protein>
    <recommendedName>
        <fullName evidence="4">Zinc ribbon domain-containing protein</fullName>
    </recommendedName>
</protein>
<organism evidence="2 3">
    <name type="scientific">Propylenella binzhouense</name>
    <dbReference type="NCBI Taxonomy" id="2555902"/>
    <lineage>
        <taxon>Bacteria</taxon>
        <taxon>Pseudomonadati</taxon>
        <taxon>Pseudomonadota</taxon>
        <taxon>Alphaproteobacteria</taxon>
        <taxon>Hyphomicrobiales</taxon>
        <taxon>Propylenellaceae</taxon>
        <taxon>Propylenella</taxon>
    </lineage>
</organism>
<keyword evidence="3" id="KW-1185">Reference proteome</keyword>
<gene>
    <name evidence="2" type="ORF">E4O86_16065</name>
</gene>
<feature type="transmembrane region" description="Helical" evidence="1">
    <location>
        <begin position="62"/>
        <end position="79"/>
    </location>
</feature>
<dbReference type="Proteomes" id="UP000773614">
    <property type="component" value="Unassembled WGS sequence"/>
</dbReference>
<name>A0A964T8D2_9HYPH</name>
<dbReference type="AlphaFoldDB" id="A0A964T8D2"/>
<evidence type="ECO:0008006" key="4">
    <source>
        <dbReference type="Google" id="ProtNLM"/>
    </source>
</evidence>
<keyword evidence="1" id="KW-0472">Membrane</keyword>
<accession>A0A964T8D2</accession>
<dbReference type="OrthoDB" id="8450398at2"/>